<evidence type="ECO:0000313" key="5">
    <source>
        <dbReference type="Proteomes" id="UP000036426"/>
    </source>
</evidence>
<dbReference type="Gene3D" id="3.40.630.30">
    <property type="match status" value="1"/>
</dbReference>
<dbReference type="Proteomes" id="UP000036426">
    <property type="component" value="Unassembled WGS sequence"/>
</dbReference>
<comment type="caution">
    <text evidence="4">The sequence shown here is derived from an EMBL/GenBank/DDBJ whole genome shotgun (WGS) entry which is preliminary data.</text>
</comment>
<dbReference type="Pfam" id="PF00583">
    <property type="entry name" value="Acetyltransf_1"/>
    <property type="match status" value="1"/>
</dbReference>
<dbReference type="PATRIC" id="fig|754436.4.peg.1219"/>
<dbReference type="PANTHER" id="PTHR43072">
    <property type="entry name" value="N-ACETYLTRANSFERASE"/>
    <property type="match status" value="1"/>
</dbReference>
<keyword evidence="1 4" id="KW-0808">Transferase</keyword>
<dbReference type="OrthoDB" id="5459937at2"/>
<organism evidence="4 5">
    <name type="scientific">Photobacterium aphoticum</name>
    <dbReference type="NCBI Taxonomy" id="754436"/>
    <lineage>
        <taxon>Bacteria</taxon>
        <taxon>Pseudomonadati</taxon>
        <taxon>Pseudomonadota</taxon>
        <taxon>Gammaproteobacteria</taxon>
        <taxon>Vibrionales</taxon>
        <taxon>Vibrionaceae</taxon>
        <taxon>Photobacterium</taxon>
    </lineage>
</organism>
<proteinExistence type="predicted"/>
<gene>
    <name evidence="4" type="ORF">ABT58_05745</name>
</gene>
<sequence>MHIRYCTFSDHAEAMLAIFNEAIAHTTALYEYEPRTMEVMERWFEVKTRGDYPVVGAFDHDGTLMGFATYGRFREQPAFQFTVENSIYLDAKYRGKGVGKELMKTIITLAEHQGYHTMIGAIDLENIASLRLHQTFGFQESGIIKQAGYKFDRWLDLAFYQRLLATNE</sequence>
<name>A0A0J1GQ70_9GAMM</name>
<dbReference type="PANTHER" id="PTHR43072:SF23">
    <property type="entry name" value="UPF0039 PROTEIN C11D3.02C"/>
    <property type="match status" value="1"/>
</dbReference>
<dbReference type="RefSeq" id="WP_047873363.1">
    <property type="nucleotide sequence ID" value="NZ_BMYC01000001.1"/>
</dbReference>
<dbReference type="InterPro" id="IPR000182">
    <property type="entry name" value="GNAT_dom"/>
</dbReference>
<dbReference type="EMBL" id="LDOV01000010">
    <property type="protein sequence ID" value="KLV01910.1"/>
    <property type="molecule type" value="Genomic_DNA"/>
</dbReference>
<accession>A0A0J1GQ70</accession>
<evidence type="ECO:0000256" key="2">
    <source>
        <dbReference type="ARBA" id="ARBA00023315"/>
    </source>
</evidence>
<dbReference type="SUPFAM" id="SSF55729">
    <property type="entry name" value="Acyl-CoA N-acyltransferases (Nat)"/>
    <property type="match status" value="1"/>
</dbReference>
<protein>
    <submittedName>
        <fullName evidence="4">Acetyltransferase</fullName>
    </submittedName>
</protein>
<keyword evidence="5" id="KW-1185">Reference proteome</keyword>
<dbReference type="CDD" id="cd04301">
    <property type="entry name" value="NAT_SF"/>
    <property type="match status" value="1"/>
</dbReference>
<feature type="domain" description="N-acetyltransferase" evidence="3">
    <location>
        <begin position="1"/>
        <end position="166"/>
    </location>
</feature>
<keyword evidence="2" id="KW-0012">Acyltransferase</keyword>
<evidence type="ECO:0000259" key="3">
    <source>
        <dbReference type="PROSITE" id="PS51186"/>
    </source>
</evidence>
<dbReference type="GO" id="GO:0016747">
    <property type="term" value="F:acyltransferase activity, transferring groups other than amino-acyl groups"/>
    <property type="evidence" value="ECO:0007669"/>
    <property type="project" value="InterPro"/>
</dbReference>
<dbReference type="InterPro" id="IPR016181">
    <property type="entry name" value="Acyl_CoA_acyltransferase"/>
</dbReference>
<evidence type="ECO:0000256" key="1">
    <source>
        <dbReference type="ARBA" id="ARBA00022679"/>
    </source>
</evidence>
<dbReference type="AlphaFoldDB" id="A0A0J1GQ70"/>
<evidence type="ECO:0000313" key="4">
    <source>
        <dbReference type="EMBL" id="KLV01910.1"/>
    </source>
</evidence>
<dbReference type="PROSITE" id="PS51186">
    <property type="entry name" value="GNAT"/>
    <property type="match status" value="1"/>
</dbReference>
<reference evidence="4 5" key="1">
    <citation type="submission" date="2015-05" db="EMBL/GenBank/DDBJ databases">
        <title>Photobacterium galathea sp. nov.</title>
        <authorList>
            <person name="Machado H."/>
            <person name="Gram L."/>
        </authorList>
    </citation>
    <scope>NUCLEOTIDE SEQUENCE [LARGE SCALE GENOMIC DNA]</scope>
    <source>
        <strain evidence="4 5">DSM 25995</strain>
    </source>
</reference>